<dbReference type="EMBL" id="JBHUDX010000004">
    <property type="protein sequence ID" value="MFD1657000.1"/>
    <property type="molecule type" value="Genomic_DNA"/>
</dbReference>
<proteinExistence type="predicted"/>
<evidence type="ECO:0008006" key="4">
    <source>
        <dbReference type="Google" id="ProtNLM"/>
    </source>
</evidence>
<accession>A0ABW4II77</accession>
<dbReference type="RefSeq" id="WP_381077442.1">
    <property type="nucleotide sequence ID" value="NZ_JBHUDX010000004.1"/>
</dbReference>
<organism evidence="2 3">
    <name type="scientific">Streptomyces caeni</name>
    <dbReference type="NCBI Taxonomy" id="2307231"/>
    <lineage>
        <taxon>Bacteria</taxon>
        <taxon>Bacillati</taxon>
        <taxon>Actinomycetota</taxon>
        <taxon>Actinomycetes</taxon>
        <taxon>Kitasatosporales</taxon>
        <taxon>Streptomycetaceae</taxon>
        <taxon>Streptomyces</taxon>
    </lineage>
</organism>
<evidence type="ECO:0000313" key="3">
    <source>
        <dbReference type="Proteomes" id="UP001597261"/>
    </source>
</evidence>
<evidence type="ECO:0000313" key="2">
    <source>
        <dbReference type="EMBL" id="MFD1657000.1"/>
    </source>
</evidence>
<reference evidence="3" key="1">
    <citation type="journal article" date="2019" name="Int. J. Syst. Evol. Microbiol.">
        <title>The Global Catalogue of Microorganisms (GCM) 10K type strain sequencing project: providing services to taxonomists for standard genome sequencing and annotation.</title>
        <authorList>
            <consortium name="The Broad Institute Genomics Platform"/>
            <consortium name="The Broad Institute Genome Sequencing Center for Infectious Disease"/>
            <person name="Wu L."/>
            <person name="Ma J."/>
        </authorList>
    </citation>
    <scope>NUCLEOTIDE SEQUENCE [LARGE SCALE GENOMIC DNA]</scope>
    <source>
        <strain evidence="3">CGMCC 1.12470</strain>
    </source>
</reference>
<protein>
    <recommendedName>
        <fullName evidence="4">Zinc ribbon domain-containing protein</fullName>
    </recommendedName>
</protein>
<feature type="transmembrane region" description="Helical" evidence="1">
    <location>
        <begin position="71"/>
        <end position="96"/>
    </location>
</feature>
<sequence>MSNETRPETTAHCGHCEQDVKPVERHGWRNFWAWVALLQFAAIIAAIVNTVNAVDPDAAGGGIGRLILWPALIHPAWAGIAAAVGAFLAAGIGFGLAAERAEKTATCPRCGLPLKVAG</sequence>
<comment type="caution">
    <text evidence="2">The sequence shown here is derived from an EMBL/GenBank/DDBJ whole genome shotgun (WGS) entry which is preliminary data.</text>
</comment>
<evidence type="ECO:0000256" key="1">
    <source>
        <dbReference type="SAM" id="Phobius"/>
    </source>
</evidence>
<dbReference type="Proteomes" id="UP001597261">
    <property type="component" value="Unassembled WGS sequence"/>
</dbReference>
<keyword evidence="1" id="KW-0812">Transmembrane</keyword>
<keyword evidence="1" id="KW-0472">Membrane</keyword>
<keyword evidence="1" id="KW-1133">Transmembrane helix</keyword>
<name>A0ABW4II77_9ACTN</name>
<feature type="transmembrane region" description="Helical" evidence="1">
    <location>
        <begin position="31"/>
        <end position="51"/>
    </location>
</feature>
<gene>
    <name evidence="2" type="ORF">ACFSL4_01800</name>
</gene>
<keyword evidence="3" id="KW-1185">Reference proteome</keyword>